<dbReference type="AlphaFoldDB" id="A0A9X2P8V9"/>
<sequence length="74" mass="8417">MGKIIIEVDKKTAEKWDGISLEQKKLLAKKIDQLLQASLKKGNNDFWLFVDEIRNEAKANGLTEAELNEIMNEG</sequence>
<dbReference type="EMBL" id="JANSUY010000011">
    <property type="protein sequence ID" value="MCR9015945.1"/>
    <property type="molecule type" value="Genomic_DNA"/>
</dbReference>
<evidence type="ECO:0000313" key="2">
    <source>
        <dbReference type="Proteomes" id="UP001142175"/>
    </source>
</evidence>
<dbReference type="SUPFAM" id="SSF55331">
    <property type="entry name" value="Tautomerase/MIF"/>
    <property type="match status" value="1"/>
</dbReference>
<dbReference type="Proteomes" id="UP001142175">
    <property type="component" value="Unassembled WGS sequence"/>
</dbReference>
<name>A0A9X2P8V9_9BACT</name>
<protein>
    <submittedName>
        <fullName evidence="1">Uncharacterized protein</fullName>
    </submittedName>
</protein>
<organism evidence="1 2">
    <name type="scientific">Aquiflexum gelatinilyticum</name>
    <dbReference type="NCBI Taxonomy" id="2961943"/>
    <lineage>
        <taxon>Bacteria</taxon>
        <taxon>Pseudomonadati</taxon>
        <taxon>Bacteroidota</taxon>
        <taxon>Cytophagia</taxon>
        <taxon>Cytophagales</taxon>
        <taxon>Cyclobacteriaceae</taxon>
        <taxon>Aquiflexum</taxon>
    </lineage>
</organism>
<proteinExistence type="predicted"/>
<evidence type="ECO:0000313" key="1">
    <source>
        <dbReference type="EMBL" id="MCR9015945.1"/>
    </source>
</evidence>
<accession>A0A9X2P8V9</accession>
<dbReference type="InterPro" id="IPR014347">
    <property type="entry name" value="Tautomerase/MIF_sf"/>
</dbReference>
<keyword evidence="2" id="KW-1185">Reference proteome</keyword>
<gene>
    <name evidence="1" type="ORF">NU887_12945</name>
</gene>
<reference evidence="1" key="1">
    <citation type="submission" date="2022-08" db="EMBL/GenBank/DDBJ databases">
        <authorList>
            <person name="Zhang D."/>
        </authorList>
    </citation>
    <scope>NUCLEOTIDE SEQUENCE</scope>
    <source>
        <strain evidence="1">XJ19-11</strain>
    </source>
</reference>
<dbReference type="RefSeq" id="WP_258423806.1">
    <property type="nucleotide sequence ID" value="NZ_JANSUY010000011.1"/>
</dbReference>
<comment type="caution">
    <text evidence="1">The sequence shown here is derived from an EMBL/GenBank/DDBJ whole genome shotgun (WGS) entry which is preliminary data.</text>
</comment>